<protein>
    <submittedName>
        <fullName evidence="6">5-oxoprolinase</fullName>
    </submittedName>
</protein>
<sequence length="1251" mass="131595">MSGAWQFWIDRGGTFTDIVARDPEGRLSTAKLLSENPGRYRDAAVAGIRQCLGLAPDAPIPPGRIEAVKMGTTVATNALLERKGERVLLLVNRGFADLLRIGNQARPRLFDLDVRLPDLLHERVAEIGGRVAVDGTEIEPLDEVGARAALRAGFDAGIRAVAVALMHAWAHPAQEQRLGEIARETGFTQVSLSHQASPLPRIVPRGDTTVVDAYLSPILRRYVEQVASELNAGATGDGREAAGRNPVRSAGAAGDGRESAGQSSVRLYFMQSSGGLAEAGHFQGKDAILSGPAGGIVGAARTAAMAGFERIIGFDMGGTSTDVALYAGAFERAFETQVAGVRMRAPMMAINTVAAGGGSILHFDGARYRVGPDSAGAVPGPACYRRGGPLTVTDANVMVGKIQPRHFPSVFGPEGDQPLDAEVVRERFAALAREIAAATGTPQDPRAVAEGFLRVAVANMANAIKQVSIQKGHDATRFALQCFGGAGGQHACLVADELGMETVFIHPFAGVLSAYGMGLADQAVIREAAVEAPLAEAGMADLAARLDTLAAAGREELLRQGAAPERIRVERRLHLRYAGTDSFLPIPFGSHAAVLQAFTAAHRQRFGFATPEREVVVEACIAEVIAAGEAVAEARLPARPPGEAPAPLDTVPLFTGGAEAAAPVFDRDSLLAGDRLAGPALLREANATTVVEPGWTAEVTPLNHLVLRRTSPREAARVSATGRPDPVMLELFNNLFMSIAEQTGAVLQNTSLSVNIKERLDFSCALFDATGALVANAPHVPVHLGAMGESVRTVIRLRGPASAAPLRPGDVVALNNPYNGGTHLPDITVITPVFDAAGEEILFFVGSRGHHADIGGLTPGSTPPESRSLEEEGVVIDNFLLVEQGHFREAEFRALLAGAAYPARSPDVNVADIKAQVAANEKGVQELRRAVGTFGLDTVRAYMRHVMDNAEESVRRVLDRLQDGAFETRLDDGTPLRVAVRVDREGRRAVIDFTGTGEQRPSNFNAPAAVCRAVVLYCFRALVGEEIPLNDGCLTPLEIRVPPGSFLSPHPGAAVVAGNTEVSQVTCNALLAALGACASAQATMNNVLFGDARYQYYETVCGGVGAGPLPGGGGFDGWGPVQTHMTNTRMTDPEVLELRYPVRLEEFSIRRGSGGAGRWRGGDGARRRIRFLQPMQAVIVASRRNVAPHGLAGGADGAPGRQWVERADGRIDPIPGNAGSAELAAGDVLGLETPGGGGWGPPADLPGGHPV</sequence>
<evidence type="ECO:0000259" key="5">
    <source>
        <dbReference type="Pfam" id="PF05378"/>
    </source>
</evidence>
<dbReference type="GO" id="GO:0017168">
    <property type="term" value="F:5-oxoprolinase (ATP-hydrolyzing) activity"/>
    <property type="evidence" value="ECO:0007669"/>
    <property type="project" value="TreeGrafter"/>
</dbReference>
<dbReference type="Pfam" id="PF01968">
    <property type="entry name" value="Hydantoinase_A"/>
    <property type="match status" value="1"/>
</dbReference>
<dbReference type="EMBL" id="QLIX01000005">
    <property type="protein sequence ID" value="RAI59234.1"/>
    <property type="molecule type" value="Genomic_DNA"/>
</dbReference>
<comment type="similarity">
    <text evidence="1">Belongs to the oxoprolinase family.</text>
</comment>
<dbReference type="AlphaFoldDB" id="A0A327MAR3"/>
<proteinExistence type="inferred from homology"/>
<evidence type="ECO:0000256" key="2">
    <source>
        <dbReference type="SAM" id="MobiDB-lite"/>
    </source>
</evidence>
<evidence type="ECO:0000259" key="4">
    <source>
        <dbReference type="Pfam" id="PF02538"/>
    </source>
</evidence>
<dbReference type="InterPro" id="IPR045079">
    <property type="entry name" value="Oxoprolinase-like"/>
</dbReference>
<dbReference type="InterPro" id="IPR002821">
    <property type="entry name" value="Hydantoinase_A"/>
</dbReference>
<accession>A0A327MAR3</accession>
<name>A0A327MAR3_9PROT</name>
<dbReference type="PANTHER" id="PTHR11365:SF23">
    <property type="entry name" value="HYPOTHETICAL 5-OXOPROLINASE (EUROFUNG)-RELATED"/>
    <property type="match status" value="1"/>
</dbReference>
<feature type="domain" description="Hydantoinase A/oxoprolinase" evidence="3">
    <location>
        <begin position="205"/>
        <end position="523"/>
    </location>
</feature>
<comment type="caution">
    <text evidence="6">The sequence shown here is derived from an EMBL/GenBank/DDBJ whole genome shotgun (WGS) entry which is preliminary data.</text>
</comment>
<feature type="domain" description="Hydantoinase B/oxoprolinase" evidence="4">
    <location>
        <begin position="725"/>
        <end position="1242"/>
    </location>
</feature>
<gene>
    <name evidence="6" type="ORF">DOO78_09360</name>
</gene>
<feature type="region of interest" description="Disordered" evidence="2">
    <location>
        <begin position="234"/>
        <end position="259"/>
    </location>
</feature>
<evidence type="ECO:0000313" key="7">
    <source>
        <dbReference type="Proteomes" id="UP000249065"/>
    </source>
</evidence>
<dbReference type="OrthoDB" id="7314499at2"/>
<dbReference type="InterPro" id="IPR003692">
    <property type="entry name" value="Hydantoinase_B"/>
</dbReference>
<dbReference type="Proteomes" id="UP000249065">
    <property type="component" value="Unassembled WGS sequence"/>
</dbReference>
<dbReference type="GO" id="GO:0006749">
    <property type="term" value="P:glutathione metabolic process"/>
    <property type="evidence" value="ECO:0007669"/>
    <property type="project" value="TreeGrafter"/>
</dbReference>
<reference evidence="7" key="1">
    <citation type="submission" date="2018-06" db="EMBL/GenBank/DDBJ databases">
        <authorList>
            <person name="Khan S.A."/>
        </authorList>
    </citation>
    <scope>NUCLEOTIDE SEQUENCE [LARGE SCALE GENOMIC DNA]</scope>
    <source>
        <strain evidence="7">DB-1506</strain>
    </source>
</reference>
<dbReference type="PANTHER" id="PTHR11365">
    <property type="entry name" value="5-OXOPROLINASE RELATED"/>
    <property type="match status" value="1"/>
</dbReference>
<evidence type="ECO:0000259" key="3">
    <source>
        <dbReference type="Pfam" id="PF01968"/>
    </source>
</evidence>
<dbReference type="InterPro" id="IPR008040">
    <property type="entry name" value="Hydant_A_N"/>
</dbReference>
<evidence type="ECO:0000313" key="6">
    <source>
        <dbReference type="EMBL" id="RAI59234.1"/>
    </source>
</evidence>
<feature type="compositionally biased region" description="Low complexity" evidence="2">
    <location>
        <begin position="1241"/>
        <end position="1251"/>
    </location>
</feature>
<organism evidence="6 7">
    <name type="scientific">Roseicella frigidaeris</name>
    <dbReference type="NCBI Taxonomy" id="2230885"/>
    <lineage>
        <taxon>Bacteria</taxon>
        <taxon>Pseudomonadati</taxon>
        <taxon>Pseudomonadota</taxon>
        <taxon>Alphaproteobacteria</taxon>
        <taxon>Acetobacterales</taxon>
        <taxon>Roseomonadaceae</taxon>
        <taxon>Roseicella</taxon>
    </lineage>
</organism>
<dbReference type="RefSeq" id="WP_111469492.1">
    <property type="nucleotide sequence ID" value="NZ_QLIX01000005.1"/>
</dbReference>
<feature type="domain" description="Hydantoinase/oxoprolinase N-terminal" evidence="5">
    <location>
        <begin position="7"/>
        <end position="185"/>
    </location>
</feature>
<dbReference type="GO" id="GO:0005829">
    <property type="term" value="C:cytosol"/>
    <property type="evidence" value="ECO:0007669"/>
    <property type="project" value="TreeGrafter"/>
</dbReference>
<keyword evidence="7" id="KW-1185">Reference proteome</keyword>
<dbReference type="Pfam" id="PF02538">
    <property type="entry name" value="Hydantoinase_B"/>
    <property type="match status" value="1"/>
</dbReference>
<dbReference type="Pfam" id="PF05378">
    <property type="entry name" value="Hydant_A_N"/>
    <property type="match status" value="1"/>
</dbReference>
<evidence type="ECO:0000256" key="1">
    <source>
        <dbReference type="ARBA" id="ARBA00010403"/>
    </source>
</evidence>
<feature type="region of interest" description="Disordered" evidence="2">
    <location>
        <begin position="1228"/>
        <end position="1251"/>
    </location>
</feature>